<dbReference type="PANTHER" id="PTHR46082">
    <property type="entry name" value="ATP/GTP-BINDING PROTEIN-RELATED"/>
    <property type="match status" value="1"/>
</dbReference>
<dbReference type="InterPro" id="IPR053137">
    <property type="entry name" value="NLR-like"/>
</dbReference>
<dbReference type="VEuPathDB" id="FungiDB:ASPSYDRAFT_201593"/>
<proteinExistence type="predicted"/>
<dbReference type="EMBL" id="KV878585">
    <property type="protein sequence ID" value="OJJ60232.1"/>
    <property type="molecule type" value="Genomic_DNA"/>
</dbReference>
<gene>
    <name evidence="2" type="ORF">ASPSYDRAFT_201593</name>
</gene>
<dbReference type="AlphaFoldDB" id="A0A1L9TLG7"/>
<dbReference type="PANTHER" id="PTHR46082:SF11">
    <property type="entry name" value="AAA+ ATPASE DOMAIN-CONTAINING PROTEIN-RELATED"/>
    <property type="match status" value="1"/>
</dbReference>
<feature type="domain" description="Nucleoside phosphorylase" evidence="1">
    <location>
        <begin position="12"/>
        <end position="276"/>
    </location>
</feature>
<dbReference type="InterPro" id="IPR035994">
    <property type="entry name" value="Nucleoside_phosphorylase_sf"/>
</dbReference>
<dbReference type="OrthoDB" id="1577640at2759"/>
<organism evidence="2 3">
    <name type="scientific">Aspergillus sydowii CBS 593.65</name>
    <dbReference type="NCBI Taxonomy" id="1036612"/>
    <lineage>
        <taxon>Eukaryota</taxon>
        <taxon>Fungi</taxon>
        <taxon>Dikarya</taxon>
        <taxon>Ascomycota</taxon>
        <taxon>Pezizomycotina</taxon>
        <taxon>Eurotiomycetes</taxon>
        <taxon>Eurotiomycetidae</taxon>
        <taxon>Eurotiales</taxon>
        <taxon>Aspergillaceae</taxon>
        <taxon>Aspergillus</taxon>
        <taxon>Aspergillus subgen. Nidulantes</taxon>
    </lineage>
</organism>
<dbReference type="Gene3D" id="3.40.50.1580">
    <property type="entry name" value="Nucleoside phosphorylase domain"/>
    <property type="match status" value="1"/>
</dbReference>
<dbReference type="InterPro" id="IPR000845">
    <property type="entry name" value="Nucleoside_phosphorylase_d"/>
</dbReference>
<evidence type="ECO:0000259" key="1">
    <source>
        <dbReference type="Pfam" id="PF01048"/>
    </source>
</evidence>
<accession>A0A1L9TLG7</accession>
<dbReference type="SUPFAM" id="SSF53167">
    <property type="entry name" value="Purine and uridine phosphorylases"/>
    <property type="match status" value="1"/>
</dbReference>
<keyword evidence="3" id="KW-1185">Reference proteome</keyword>
<protein>
    <recommendedName>
        <fullName evidence="1">Nucleoside phosphorylase domain-containing protein</fullName>
    </recommendedName>
</protein>
<dbReference type="Pfam" id="PF01048">
    <property type="entry name" value="PNP_UDP_1"/>
    <property type="match status" value="1"/>
</dbReference>
<dbReference type="GO" id="GO:0003824">
    <property type="term" value="F:catalytic activity"/>
    <property type="evidence" value="ECO:0007669"/>
    <property type="project" value="InterPro"/>
</dbReference>
<dbReference type="RefSeq" id="XP_040704038.1">
    <property type="nucleotide sequence ID" value="XM_040843803.1"/>
</dbReference>
<dbReference type="GeneID" id="63759876"/>
<sequence>MAAKEHNAYTVGWICALESELIAARALLDQEHEQLPAAPHDDNNYIVGQMGGHYVVIACTEGVGLHKASRAANNMVHTFPNIRFGLMVGVGGGVPKSRPDSEDSMNDIRLGDVVVCEPRGGHGGVLQYDMGKEKEVEGFQVESHLNKPPAVLLTAMRKLKADHAFELGQMGNYIAQYDRLYASSYYHIGAEGSDCSECDPGQLVQRLDREFDGPAVHYGLIASGNRTMSSAQERDRIRDSWDVCCFEMGAAGVMDNFPCVVIRGICDYSDSHKTKAWQPYAAVTAAAYAKDLLRVVRPQRVEETQTAAALLRECMLTHQRSVLAETLNSLEYLGPSRPWDSQGRGVHGRASEV</sequence>
<reference evidence="3" key="1">
    <citation type="journal article" date="2017" name="Genome Biol.">
        <title>Comparative genomics reveals high biological diversity and specific adaptations in the industrially and medically important fungal genus Aspergillus.</title>
        <authorList>
            <person name="de Vries R.P."/>
            <person name="Riley R."/>
            <person name="Wiebenga A."/>
            <person name="Aguilar-Osorio G."/>
            <person name="Amillis S."/>
            <person name="Uchima C.A."/>
            <person name="Anderluh G."/>
            <person name="Asadollahi M."/>
            <person name="Askin M."/>
            <person name="Barry K."/>
            <person name="Battaglia E."/>
            <person name="Bayram O."/>
            <person name="Benocci T."/>
            <person name="Braus-Stromeyer S.A."/>
            <person name="Caldana C."/>
            <person name="Canovas D."/>
            <person name="Cerqueira G.C."/>
            <person name="Chen F."/>
            <person name="Chen W."/>
            <person name="Choi C."/>
            <person name="Clum A."/>
            <person name="Dos Santos R.A."/>
            <person name="Damasio A.R."/>
            <person name="Diallinas G."/>
            <person name="Emri T."/>
            <person name="Fekete E."/>
            <person name="Flipphi M."/>
            <person name="Freyberg S."/>
            <person name="Gallo A."/>
            <person name="Gournas C."/>
            <person name="Habgood R."/>
            <person name="Hainaut M."/>
            <person name="Harispe M.L."/>
            <person name="Henrissat B."/>
            <person name="Hilden K.S."/>
            <person name="Hope R."/>
            <person name="Hossain A."/>
            <person name="Karabika E."/>
            <person name="Karaffa L."/>
            <person name="Karanyi Z."/>
            <person name="Krasevec N."/>
            <person name="Kuo A."/>
            <person name="Kusch H."/>
            <person name="LaButti K."/>
            <person name="Lagendijk E.L."/>
            <person name="Lapidus A."/>
            <person name="Levasseur A."/>
            <person name="Lindquist E."/>
            <person name="Lipzen A."/>
            <person name="Logrieco A.F."/>
            <person name="MacCabe A."/>
            <person name="Maekelae M.R."/>
            <person name="Malavazi I."/>
            <person name="Melin P."/>
            <person name="Meyer V."/>
            <person name="Mielnichuk N."/>
            <person name="Miskei M."/>
            <person name="Molnar A.P."/>
            <person name="Mule G."/>
            <person name="Ngan C.Y."/>
            <person name="Orejas M."/>
            <person name="Orosz E."/>
            <person name="Ouedraogo J.P."/>
            <person name="Overkamp K.M."/>
            <person name="Park H.-S."/>
            <person name="Perrone G."/>
            <person name="Piumi F."/>
            <person name="Punt P.J."/>
            <person name="Ram A.F."/>
            <person name="Ramon A."/>
            <person name="Rauscher S."/>
            <person name="Record E."/>
            <person name="Riano-Pachon D.M."/>
            <person name="Robert V."/>
            <person name="Roehrig J."/>
            <person name="Ruller R."/>
            <person name="Salamov A."/>
            <person name="Salih N.S."/>
            <person name="Samson R.A."/>
            <person name="Sandor E."/>
            <person name="Sanguinetti M."/>
            <person name="Schuetze T."/>
            <person name="Sepcic K."/>
            <person name="Shelest E."/>
            <person name="Sherlock G."/>
            <person name="Sophianopoulou V."/>
            <person name="Squina F.M."/>
            <person name="Sun H."/>
            <person name="Susca A."/>
            <person name="Todd R.B."/>
            <person name="Tsang A."/>
            <person name="Unkles S.E."/>
            <person name="van de Wiele N."/>
            <person name="van Rossen-Uffink D."/>
            <person name="Oliveira J.V."/>
            <person name="Vesth T.C."/>
            <person name="Visser J."/>
            <person name="Yu J.-H."/>
            <person name="Zhou M."/>
            <person name="Andersen M.R."/>
            <person name="Archer D.B."/>
            <person name="Baker S.E."/>
            <person name="Benoit I."/>
            <person name="Brakhage A.A."/>
            <person name="Braus G.H."/>
            <person name="Fischer R."/>
            <person name="Frisvad J.C."/>
            <person name="Goldman G.H."/>
            <person name="Houbraken J."/>
            <person name="Oakley B."/>
            <person name="Pocsi I."/>
            <person name="Scazzocchio C."/>
            <person name="Seiboth B."/>
            <person name="vanKuyk P.A."/>
            <person name="Wortman J."/>
            <person name="Dyer P.S."/>
            <person name="Grigoriev I.V."/>
        </authorList>
    </citation>
    <scope>NUCLEOTIDE SEQUENCE [LARGE SCALE GENOMIC DNA]</scope>
    <source>
        <strain evidence="3">CBS 593.65</strain>
    </source>
</reference>
<evidence type="ECO:0000313" key="3">
    <source>
        <dbReference type="Proteomes" id="UP000184356"/>
    </source>
</evidence>
<dbReference type="Proteomes" id="UP000184356">
    <property type="component" value="Unassembled WGS sequence"/>
</dbReference>
<name>A0A1L9TLG7_9EURO</name>
<dbReference type="STRING" id="1036612.A0A1L9TLG7"/>
<evidence type="ECO:0000313" key="2">
    <source>
        <dbReference type="EMBL" id="OJJ60232.1"/>
    </source>
</evidence>
<dbReference type="GO" id="GO:0009116">
    <property type="term" value="P:nucleoside metabolic process"/>
    <property type="evidence" value="ECO:0007669"/>
    <property type="project" value="InterPro"/>
</dbReference>